<reference evidence="5 6" key="1">
    <citation type="submission" date="2023-06" db="EMBL/GenBank/DDBJ databases">
        <title>Draft genome sequence of Novosphingobium sp. strain IK01.</title>
        <authorList>
            <person name="Hatamoto M."/>
            <person name="Ikarashi T."/>
            <person name="Yamaguchi T."/>
        </authorList>
    </citation>
    <scope>NUCLEOTIDE SEQUENCE [LARGE SCALE GENOMIC DNA]</scope>
    <source>
        <strain evidence="5 6">IK01</strain>
    </source>
</reference>
<evidence type="ECO:0000313" key="6">
    <source>
        <dbReference type="Proteomes" id="UP001187221"/>
    </source>
</evidence>
<evidence type="ECO:0000259" key="2">
    <source>
        <dbReference type="PROSITE" id="PS50113"/>
    </source>
</evidence>
<feature type="domain" description="PAC" evidence="2">
    <location>
        <begin position="97"/>
        <end position="149"/>
    </location>
</feature>
<dbReference type="Gene3D" id="3.30.70.270">
    <property type="match status" value="1"/>
</dbReference>
<dbReference type="SMART" id="SM00052">
    <property type="entry name" value="EAL"/>
    <property type="match status" value="1"/>
</dbReference>
<dbReference type="InterPro" id="IPR043128">
    <property type="entry name" value="Rev_trsase/Diguanyl_cyclase"/>
</dbReference>
<feature type="domain" description="GGDEF" evidence="4">
    <location>
        <begin position="188"/>
        <end position="320"/>
    </location>
</feature>
<evidence type="ECO:0000259" key="4">
    <source>
        <dbReference type="PROSITE" id="PS50887"/>
    </source>
</evidence>
<dbReference type="Pfam" id="PF00563">
    <property type="entry name" value="EAL"/>
    <property type="match status" value="1"/>
</dbReference>
<comment type="caution">
    <text evidence="5">The sequence shown here is derived from an EMBL/GenBank/DDBJ whole genome shotgun (WGS) entry which is preliminary data.</text>
</comment>
<dbReference type="EMBL" id="BTFW01000001">
    <property type="protein sequence ID" value="GMM60862.1"/>
    <property type="molecule type" value="Genomic_DNA"/>
</dbReference>
<dbReference type="SMART" id="SM00267">
    <property type="entry name" value="GGDEF"/>
    <property type="match status" value="1"/>
</dbReference>
<evidence type="ECO:0000259" key="1">
    <source>
        <dbReference type="PROSITE" id="PS50112"/>
    </source>
</evidence>
<dbReference type="SMART" id="SM00086">
    <property type="entry name" value="PAC"/>
    <property type="match status" value="1"/>
</dbReference>
<dbReference type="SMART" id="SM00091">
    <property type="entry name" value="PAS"/>
    <property type="match status" value="1"/>
</dbReference>
<dbReference type="CDD" id="cd00130">
    <property type="entry name" value="PAS"/>
    <property type="match status" value="1"/>
</dbReference>
<organism evidence="5 6">
    <name type="scientific">Novosphingobium pituita</name>
    <dbReference type="NCBI Taxonomy" id="3056842"/>
    <lineage>
        <taxon>Bacteria</taxon>
        <taxon>Pseudomonadati</taxon>
        <taxon>Pseudomonadota</taxon>
        <taxon>Alphaproteobacteria</taxon>
        <taxon>Sphingomonadales</taxon>
        <taxon>Sphingomonadaceae</taxon>
        <taxon>Novosphingobium</taxon>
    </lineage>
</organism>
<dbReference type="InterPro" id="IPR035919">
    <property type="entry name" value="EAL_sf"/>
</dbReference>
<dbReference type="RefSeq" id="WP_317976081.1">
    <property type="nucleotide sequence ID" value="NZ_BTFW01000001.1"/>
</dbReference>
<dbReference type="InterPro" id="IPR000014">
    <property type="entry name" value="PAS"/>
</dbReference>
<evidence type="ECO:0000259" key="3">
    <source>
        <dbReference type="PROSITE" id="PS50883"/>
    </source>
</evidence>
<keyword evidence="6" id="KW-1185">Reference proteome</keyword>
<proteinExistence type="predicted"/>
<dbReference type="CDD" id="cd01949">
    <property type="entry name" value="GGDEF"/>
    <property type="match status" value="1"/>
</dbReference>
<dbReference type="PROSITE" id="PS50887">
    <property type="entry name" value="GGDEF"/>
    <property type="match status" value="1"/>
</dbReference>
<dbReference type="Pfam" id="PF13426">
    <property type="entry name" value="PAS_9"/>
    <property type="match status" value="1"/>
</dbReference>
<dbReference type="InterPro" id="IPR052155">
    <property type="entry name" value="Biofilm_reg_signaling"/>
</dbReference>
<dbReference type="NCBIfam" id="TIGR00229">
    <property type="entry name" value="sensory_box"/>
    <property type="match status" value="1"/>
</dbReference>
<accession>A0ABQ6P7G8</accession>
<protein>
    <submittedName>
        <fullName evidence="5">GGDEF domain-containing phosphodiesterase</fullName>
    </submittedName>
</protein>
<dbReference type="InterPro" id="IPR000700">
    <property type="entry name" value="PAS-assoc_C"/>
</dbReference>
<name>A0ABQ6P7G8_9SPHN</name>
<gene>
    <name evidence="5" type="ORF">NUTIK01_16390</name>
</gene>
<dbReference type="CDD" id="cd01948">
    <property type="entry name" value="EAL"/>
    <property type="match status" value="1"/>
</dbReference>
<dbReference type="InterPro" id="IPR001610">
    <property type="entry name" value="PAC"/>
</dbReference>
<dbReference type="Proteomes" id="UP001187221">
    <property type="component" value="Unassembled WGS sequence"/>
</dbReference>
<dbReference type="InterPro" id="IPR001633">
    <property type="entry name" value="EAL_dom"/>
</dbReference>
<evidence type="ECO:0000313" key="5">
    <source>
        <dbReference type="EMBL" id="GMM60862.1"/>
    </source>
</evidence>
<dbReference type="PROSITE" id="PS50113">
    <property type="entry name" value="PAC"/>
    <property type="match status" value="1"/>
</dbReference>
<feature type="domain" description="EAL" evidence="3">
    <location>
        <begin position="329"/>
        <end position="584"/>
    </location>
</feature>
<dbReference type="PROSITE" id="PS50112">
    <property type="entry name" value="PAS"/>
    <property type="match status" value="1"/>
</dbReference>
<dbReference type="InterPro" id="IPR000160">
    <property type="entry name" value="GGDEF_dom"/>
</dbReference>
<dbReference type="SUPFAM" id="SSF141868">
    <property type="entry name" value="EAL domain-like"/>
    <property type="match status" value="1"/>
</dbReference>
<dbReference type="PANTHER" id="PTHR44757">
    <property type="entry name" value="DIGUANYLATE CYCLASE DGCP"/>
    <property type="match status" value="1"/>
</dbReference>
<dbReference type="Gene3D" id="3.30.450.20">
    <property type="entry name" value="PAS domain"/>
    <property type="match status" value="1"/>
</dbReference>
<feature type="domain" description="PAS" evidence="1">
    <location>
        <begin position="25"/>
        <end position="68"/>
    </location>
</feature>
<dbReference type="NCBIfam" id="TIGR00254">
    <property type="entry name" value="GGDEF"/>
    <property type="match status" value="1"/>
</dbReference>
<dbReference type="Gene3D" id="3.20.20.450">
    <property type="entry name" value="EAL domain"/>
    <property type="match status" value="1"/>
</dbReference>
<dbReference type="PANTHER" id="PTHR44757:SF2">
    <property type="entry name" value="BIOFILM ARCHITECTURE MAINTENANCE PROTEIN MBAA"/>
    <property type="match status" value="1"/>
</dbReference>
<dbReference type="Pfam" id="PF00990">
    <property type="entry name" value="GGDEF"/>
    <property type="match status" value="1"/>
</dbReference>
<dbReference type="InterPro" id="IPR029787">
    <property type="entry name" value="Nucleotide_cyclase"/>
</dbReference>
<dbReference type="SUPFAM" id="SSF55073">
    <property type="entry name" value="Nucleotide cyclase"/>
    <property type="match status" value="1"/>
</dbReference>
<sequence length="601" mass="67545">MEAPKRRWMVSEMGDGSTHPHYSGNEDFIRYALDSAAIVAITDIKGTITFVNQKFCEISGYTQEELIGANHRILNSGIHRTEFFRQIYRQIAHGLNWHGEICNRRKDGTLYWVDTTIVPHITETGKVDSYTSIRFDVTQRKLIEEDLRAANKQLDTLANIDPLTGIPNRRRFGEVVTDLLAEGAGQEAPFYLALMDIDAFKEINDAFGHDVGDLIMQTMSSRLMVQKGENGSLSRLGGDEFGFVVTGMDDNQAVHFFNEILEVIRRPIRFGGTLRRCSASIGIARYPDHGDTLSALLKAADMALYHAKYLGRDRIEFFEAKLKVALDQKAELLGEIEVALRRNELALFYQPVVPLDLTQPPSLEALMRWRHPSRGLLTPEMFQAALEDKSTAAALGRFMLEQVFQDAVKLRNFGIRPGHIAINLTNADFRSDQFLDRFFELSRETGIPPEWFCVEVTEGMFLERSHELLHKGLHCLHDAGVMIALDDFGTGYASLTHLQKLPLDRIKIDKSFVANIVSAPDDLAIVQGIIEIGHKLGKTIVAEGVETRAQAELLASMKCDFLQGWYFGKAEDPALVEDAFQNIPMMVRELKRPGFPGGSDL</sequence>
<dbReference type="SUPFAM" id="SSF55785">
    <property type="entry name" value="PYP-like sensor domain (PAS domain)"/>
    <property type="match status" value="1"/>
</dbReference>
<dbReference type="InterPro" id="IPR035965">
    <property type="entry name" value="PAS-like_dom_sf"/>
</dbReference>
<dbReference type="PROSITE" id="PS50883">
    <property type="entry name" value="EAL"/>
    <property type="match status" value="1"/>
</dbReference>